<keyword evidence="2" id="KW-1133">Transmembrane helix</keyword>
<evidence type="ECO:0000313" key="4">
    <source>
        <dbReference type="Proteomes" id="UP000467841"/>
    </source>
</evidence>
<sequence length="230" mass="25162">MNPQRQDVKYLITTFPRVWKMENCVTGDDLGGGRFQFDFDEEDDIIEKTVRPRKLSQAHFPKPAAAQLRSRNEASSPVPLGLKSEELRSLFSGLPLQSDVFVSLSDGAFVAVEICFHLTSGTSADYGSCSDESCRAFEDGDLVSFLQPPGSDVSHSEPLSPPCEYSSGKAGASSKTSRSTGVLVLFLLYIWIFNVLDLLHGVVASSHHHLCRLNGTLFLLAVQPLSSTLH</sequence>
<dbReference type="Proteomes" id="UP000467841">
    <property type="component" value="Unassembled WGS sequence"/>
</dbReference>
<evidence type="ECO:0000313" key="3">
    <source>
        <dbReference type="EMBL" id="CAA7023789.1"/>
    </source>
</evidence>
<name>A0A6D2I7V5_9BRAS</name>
<feature type="compositionally biased region" description="Low complexity" evidence="1">
    <location>
        <begin position="166"/>
        <end position="175"/>
    </location>
</feature>
<feature type="region of interest" description="Disordered" evidence="1">
    <location>
        <begin position="149"/>
        <end position="175"/>
    </location>
</feature>
<keyword evidence="2" id="KW-0472">Membrane</keyword>
<protein>
    <recommendedName>
        <fullName evidence="5">DUF4283 domain-containing protein</fullName>
    </recommendedName>
</protein>
<keyword evidence="4" id="KW-1185">Reference proteome</keyword>
<evidence type="ECO:0008006" key="5">
    <source>
        <dbReference type="Google" id="ProtNLM"/>
    </source>
</evidence>
<proteinExistence type="predicted"/>
<reference evidence="3" key="1">
    <citation type="submission" date="2020-01" db="EMBL/GenBank/DDBJ databases">
        <authorList>
            <person name="Mishra B."/>
        </authorList>
    </citation>
    <scope>NUCLEOTIDE SEQUENCE [LARGE SCALE GENOMIC DNA]</scope>
</reference>
<comment type="caution">
    <text evidence="3">The sequence shown here is derived from an EMBL/GenBank/DDBJ whole genome shotgun (WGS) entry which is preliminary data.</text>
</comment>
<evidence type="ECO:0000256" key="1">
    <source>
        <dbReference type="SAM" id="MobiDB-lite"/>
    </source>
</evidence>
<organism evidence="3 4">
    <name type="scientific">Microthlaspi erraticum</name>
    <dbReference type="NCBI Taxonomy" id="1685480"/>
    <lineage>
        <taxon>Eukaryota</taxon>
        <taxon>Viridiplantae</taxon>
        <taxon>Streptophyta</taxon>
        <taxon>Embryophyta</taxon>
        <taxon>Tracheophyta</taxon>
        <taxon>Spermatophyta</taxon>
        <taxon>Magnoliopsida</taxon>
        <taxon>eudicotyledons</taxon>
        <taxon>Gunneridae</taxon>
        <taxon>Pentapetalae</taxon>
        <taxon>rosids</taxon>
        <taxon>malvids</taxon>
        <taxon>Brassicales</taxon>
        <taxon>Brassicaceae</taxon>
        <taxon>Coluteocarpeae</taxon>
        <taxon>Microthlaspi</taxon>
    </lineage>
</organism>
<evidence type="ECO:0000256" key="2">
    <source>
        <dbReference type="SAM" id="Phobius"/>
    </source>
</evidence>
<dbReference type="OrthoDB" id="1108458at2759"/>
<keyword evidence="2" id="KW-0812">Transmembrane</keyword>
<accession>A0A6D2I7V5</accession>
<dbReference type="AlphaFoldDB" id="A0A6D2I7V5"/>
<gene>
    <name evidence="3" type="ORF">MERR_LOCUS11024</name>
</gene>
<dbReference type="EMBL" id="CACVBM020000821">
    <property type="protein sequence ID" value="CAA7023789.1"/>
    <property type="molecule type" value="Genomic_DNA"/>
</dbReference>
<feature type="transmembrane region" description="Helical" evidence="2">
    <location>
        <begin position="182"/>
        <end position="203"/>
    </location>
</feature>